<protein>
    <submittedName>
        <fullName evidence="3">Uncharacterized protein</fullName>
    </submittedName>
</protein>
<evidence type="ECO:0000256" key="1">
    <source>
        <dbReference type="SAM" id="MobiDB-lite"/>
    </source>
</evidence>
<feature type="signal peptide" evidence="2">
    <location>
        <begin position="1"/>
        <end position="31"/>
    </location>
</feature>
<name>A0ABY6EAQ2_9ACTN</name>
<accession>A0ABY6EAQ2</accession>
<evidence type="ECO:0000313" key="3">
    <source>
        <dbReference type="EMBL" id="UXY23297.1"/>
    </source>
</evidence>
<proteinExistence type="predicted"/>
<feature type="region of interest" description="Disordered" evidence="1">
    <location>
        <begin position="54"/>
        <end position="78"/>
    </location>
</feature>
<evidence type="ECO:0000256" key="2">
    <source>
        <dbReference type="SAM" id="SignalP"/>
    </source>
</evidence>
<gene>
    <name evidence="3" type="ORF">N8I84_34815</name>
</gene>
<feature type="chain" id="PRO_5046761771" evidence="2">
    <location>
        <begin position="32"/>
        <end position="115"/>
    </location>
</feature>
<dbReference type="Proteomes" id="UP001061298">
    <property type="component" value="Chromosome"/>
</dbReference>
<keyword evidence="2" id="KW-0732">Signal</keyword>
<sequence length="115" mass="11913">MGKLIRRIGTGGVSAIFVGSALLAVGGPAAAATPQADGHSTVRTVAAQDWKADPKAVAVHGGSRDRSEGHRHVGERRTDGRTLDPWIADQLAVLDPWITDQLALFAPSTAVVATP</sequence>
<dbReference type="EMBL" id="CP106793">
    <property type="protein sequence ID" value="UXY23297.1"/>
    <property type="molecule type" value="Genomic_DNA"/>
</dbReference>
<feature type="compositionally biased region" description="Basic and acidic residues" evidence="1">
    <location>
        <begin position="62"/>
        <end position="78"/>
    </location>
</feature>
<dbReference type="RefSeq" id="WP_263233450.1">
    <property type="nucleotide sequence ID" value="NZ_CP106793.1"/>
</dbReference>
<keyword evidence="4" id="KW-1185">Reference proteome</keyword>
<reference evidence="3" key="1">
    <citation type="submission" date="2022-10" db="EMBL/GenBank/DDBJ databases">
        <authorList>
            <person name="Mo P."/>
        </authorList>
    </citation>
    <scope>NUCLEOTIDE SEQUENCE</scope>
    <source>
        <strain evidence="3">HUAS 13-4</strain>
    </source>
</reference>
<evidence type="ECO:0000313" key="4">
    <source>
        <dbReference type="Proteomes" id="UP001061298"/>
    </source>
</evidence>
<organism evidence="3 4">
    <name type="scientific">Streptomyces cynarae</name>
    <dbReference type="NCBI Taxonomy" id="2981134"/>
    <lineage>
        <taxon>Bacteria</taxon>
        <taxon>Bacillati</taxon>
        <taxon>Actinomycetota</taxon>
        <taxon>Actinomycetes</taxon>
        <taxon>Kitasatosporales</taxon>
        <taxon>Streptomycetaceae</taxon>
        <taxon>Streptomyces</taxon>
    </lineage>
</organism>